<comment type="function">
    <text evidence="9">Core subunit of the mitochondrial membrane respiratory chain NADH dehydrogenase (Complex I) which catalyzes electron transfer from NADH through the respiratory chain, using ubiquinone as an electron acceptor. Essential for the catalytic activity of complex I.</text>
</comment>
<feature type="transmembrane region" description="Helical" evidence="9">
    <location>
        <begin position="60"/>
        <end position="82"/>
    </location>
</feature>
<dbReference type="Gene3D" id="1.20.58.1610">
    <property type="entry name" value="NADH:ubiquinone/plastoquinone oxidoreductase, chain 3"/>
    <property type="match status" value="1"/>
</dbReference>
<keyword evidence="6 9" id="KW-1133">Transmembrane helix</keyword>
<dbReference type="GO" id="GO:0031966">
    <property type="term" value="C:mitochondrial membrane"/>
    <property type="evidence" value="ECO:0007669"/>
    <property type="project" value="UniProtKB-SubCell"/>
</dbReference>
<evidence type="ECO:0000256" key="3">
    <source>
        <dbReference type="ARBA" id="ARBA00021007"/>
    </source>
</evidence>
<name>I6NHT4_9BIVA</name>
<organism evidence="10">
    <name type="scientific">Nuttallia olivacea</name>
    <dbReference type="NCBI Taxonomy" id="1125678"/>
    <lineage>
        <taxon>Eukaryota</taxon>
        <taxon>Metazoa</taxon>
        <taxon>Spiralia</taxon>
        <taxon>Lophotrochozoa</taxon>
        <taxon>Mollusca</taxon>
        <taxon>Bivalvia</taxon>
        <taxon>Autobranchia</taxon>
        <taxon>Heteroconchia</taxon>
        <taxon>Euheterodonta</taxon>
        <taxon>Imparidentia</taxon>
        <taxon>Neoheterodontei</taxon>
        <taxon>Cardiida</taxon>
        <taxon>Tellinoidea</taxon>
        <taxon>Psammobiidae</taxon>
        <taxon>Nuttallia</taxon>
    </lineage>
</organism>
<comment type="subcellular location">
    <subcellularLocation>
        <location evidence="1">Membrane</location>
    </subcellularLocation>
    <subcellularLocation>
        <location evidence="9">Mitochondrion membrane</location>
        <topology evidence="9">Multi-pass membrane protein</topology>
    </subcellularLocation>
</comment>
<dbReference type="EC" id="7.1.1.2" evidence="9"/>
<keyword evidence="5 9" id="KW-0812">Transmembrane</keyword>
<evidence type="ECO:0000256" key="4">
    <source>
        <dbReference type="ARBA" id="ARBA00022448"/>
    </source>
</evidence>
<keyword evidence="4 9" id="KW-0813">Transport</keyword>
<dbReference type="EMBL" id="JN398364">
    <property type="protein sequence ID" value="AEV94293.1"/>
    <property type="molecule type" value="Genomic_DNA"/>
</dbReference>
<evidence type="ECO:0000256" key="2">
    <source>
        <dbReference type="ARBA" id="ARBA00008472"/>
    </source>
</evidence>
<dbReference type="Pfam" id="PF00507">
    <property type="entry name" value="Oxidored_q4"/>
    <property type="match status" value="1"/>
</dbReference>
<evidence type="ECO:0000256" key="8">
    <source>
        <dbReference type="ARBA" id="ARBA00049551"/>
    </source>
</evidence>
<sequence>MNNVGAGVIFLVGLFMISWGLVLVGLVLSKKMRFNREKMSTFECGFEPLSSARQAFCLRFFLLAIIFVVFDVEMALLIPYMLTIGEFMASSTRVYVFIFVGVLLVGLLHEYNEGSLDWAV</sequence>
<proteinExistence type="inferred from homology"/>
<feature type="transmembrane region" description="Helical" evidence="9">
    <location>
        <begin position="6"/>
        <end position="29"/>
    </location>
</feature>
<feature type="transmembrane region" description="Helical" evidence="9">
    <location>
        <begin position="94"/>
        <end position="111"/>
    </location>
</feature>
<keyword evidence="9" id="KW-0679">Respiratory chain</keyword>
<dbReference type="PANTHER" id="PTHR11058">
    <property type="entry name" value="NADH-UBIQUINONE OXIDOREDUCTASE CHAIN 3"/>
    <property type="match status" value="1"/>
</dbReference>
<keyword evidence="9" id="KW-0520">NAD</keyword>
<evidence type="ECO:0000256" key="5">
    <source>
        <dbReference type="ARBA" id="ARBA00022692"/>
    </source>
</evidence>
<evidence type="ECO:0000256" key="9">
    <source>
        <dbReference type="RuleBase" id="RU003640"/>
    </source>
</evidence>
<accession>I6NHT4</accession>
<protein>
    <recommendedName>
        <fullName evidence="3 9">NADH-ubiquinone oxidoreductase chain 3</fullName>
        <ecNumber evidence="9">7.1.1.2</ecNumber>
    </recommendedName>
</protein>
<dbReference type="InterPro" id="IPR038430">
    <property type="entry name" value="NDAH_ubi_oxred_su3_sf"/>
</dbReference>
<keyword evidence="9 10" id="KW-0496">Mitochondrion</keyword>
<reference evidence="10" key="1">
    <citation type="submission" date="2011-07" db="EMBL/GenBank/DDBJ databases">
        <title>The complete mitochondrial genomes of six heterodont bivalves (Tellinoidea and Solenoidea): extensive gene rearrangements and phylogenetic implications.</title>
        <authorList>
            <person name="Yuan Y."/>
            <person name="Li Q."/>
        </authorList>
    </citation>
    <scope>NUCLEOTIDE SEQUENCE</scope>
</reference>
<gene>
    <name evidence="10" type="primary">nad3</name>
</gene>
<dbReference type="AlphaFoldDB" id="I6NHT4"/>
<comment type="catalytic activity">
    <reaction evidence="8 9">
        <text>a ubiquinone + NADH + 5 H(+)(in) = a ubiquinol + NAD(+) + 4 H(+)(out)</text>
        <dbReference type="Rhea" id="RHEA:29091"/>
        <dbReference type="Rhea" id="RHEA-COMP:9565"/>
        <dbReference type="Rhea" id="RHEA-COMP:9566"/>
        <dbReference type="ChEBI" id="CHEBI:15378"/>
        <dbReference type="ChEBI" id="CHEBI:16389"/>
        <dbReference type="ChEBI" id="CHEBI:17976"/>
        <dbReference type="ChEBI" id="CHEBI:57540"/>
        <dbReference type="ChEBI" id="CHEBI:57945"/>
        <dbReference type="EC" id="7.1.1.2"/>
    </reaction>
</comment>
<evidence type="ECO:0000313" key="10">
    <source>
        <dbReference type="EMBL" id="AEV94293.1"/>
    </source>
</evidence>
<dbReference type="GO" id="GO:0030964">
    <property type="term" value="C:NADH dehydrogenase complex"/>
    <property type="evidence" value="ECO:0007669"/>
    <property type="project" value="TreeGrafter"/>
</dbReference>
<keyword evidence="9" id="KW-0249">Electron transport</keyword>
<keyword evidence="9" id="KW-0830">Ubiquinone</keyword>
<comment type="similarity">
    <text evidence="2 9">Belongs to the complex I subunit 3 family.</text>
</comment>
<geneLocation type="mitochondrion" evidence="10"/>
<keyword evidence="9" id="KW-1278">Translocase</keyword>
<dbReference type="GO" id="GO:0008137">
    <property type="term" value="F:NADH dehydrogenase (ubiquinone) activity"/>
    <property type="evidence" value="ECO:0007669"/>
    <property type="project" value="UniProtKB-UniRule"/>
</dbReference>
<keyword evidence="7 9" id="KW-0472">Membrane</keyword>
<evidence type="ECO:0000256" key="1">
    <source>
        <dbReference type="ARBA" id="ARBA00004370"/>
    </source>
</evidence>
<dbReference type="InterPro" id="IPR000440">
    <property type="entry name" value="NADH_UbQ/plastoQ_OxRdtase_su3"/>
</dbReference>
<evidence type="ECO:0000256" key="7">
    <source>
        <dbReference type="ARBA" id="ARBA00023136"/>
    </source>
</evidence>
<dbReference type="PANTHER" id="PTHR11058:SF9">
    <property type="entry name" value="NADH-UBIQUINONE OXIDOREDUCTASE CHAIN 3"/>
    <property type="match status" value="1"/>
</dbReference>
<evidence type="ECO:0000256" key="6">
    <source>
        <dbReference type="ARBA" id="ARBA00022989"/>
    </source>
</evidence>